<keyword evidence="2" id="KW-1185">Reference proteome</keyword>
<dbReference type="RefSeq" id="WP_265808369.1">
    <property type="nucleotide sequence ID" value="NZ_BAABGL010000002.1"/>
</dbReference>
<evidence type="ECO:0000313" key="1">
    <source>
        <dbReference type="EMBL" id="GAA4384972.1"/>
    </source>
</evidence>
<name>A0ABP8J4Q7_9MICO</name>
<comment type="caution">
    <text evidence="1">The sequence shown here is derived from an EMBL/GenBank/DDBJ whole genome shotgun (WGS) entry which is preliminary data.</text>
</comment>
<dbReference type="Gene3D" id="3.30.1780.10">
    <property type="entry name" value="ornithine cyclodeaminase, domain 1"/>
    <property type="match status" value="1"/>
</dbReference>
<gene>
    <name evidence="1" type="ORF">GCM10023167_06350</name>
</gene>
<dbReference type="PANTHER" id="PTHR13812">
    <property type="entry name" value="KETIMINE REDUCTASE MU-CRYSTALLIN"/>
    <property type="match status" value="1"/>
</dbReference>
<dbReference type="Proteomes" id="UP001500642">
    <property type="component" value="Unassembled WGS sequence"/>
</dbReference>
<protein>
    <recommendedName>
        <fullName evidence="3">Ornithine cyclodeaminase</fullName>
    </recommendedName>
</protein>
<accession>A0ABP8J4Q7</accession>
<dbReference type="EMBL" id="BAABGL010000002">
    <property type="protein sequence ID" value="GAA4384972.1"/>
    <property type="molecule type" value="Genomic_DNA"/>
</dbReference>
<organism evidence="1 2">
    <name type="scientific">Brevibacterium pityocampae</name>
    <dbReference type="NCBI Taxonomy" id="506594"/>
    <lineage>
        <taxon>Bacteria</taxon>
        <taxon>Bacillati</taxon>
        <taxon>Actinomycetota</taxon>
        <taxon>Actinomycetes</taxon>
        <taxon>Micrococcales</taxon>
        <taxon>Brevibacteriaceae</taxon>
        <taxon>Brevibacterium</taxon>
    </lineage>
</organism>
<proteinExistence type="predicted"/>
<evidence type="ECO:0008006" key="3">
    <source>
        <dbReference type="Google" id="ProtNLM"/>
    </source>
</evidence>
<dbReference type="InterPro" id="IPR036291">
    <property type="entry name" value="NAD(P)-bd_dom_sf"/>
</dbReference>
<dbReference type="PIRSF" id="PIRSF001439">
    <property type="entry name" value="CryM"/>
    <property type="match status" value="1"/>
</dbReference>
<evidence type="ECO:0000313" key="2">
    <source>
        <dbReference type="Proteomes" id="UP001500642"/>
    </source>
</evidence>
<dbReference type="InterPro" id="IPR003462">
    <property type="entry name" value="ODC_Mu_crystall"/>
</dbReference>
<dbReference type="Pfam" id="PF02423">
    <property type="entry name" value="OCD_Mu_crystall"/>
    <property type="match status" value="1"/>
</dbReference>
<dbReference type="PANTHER" id="PTHR13812:SF19">
    <property type="entry name" value="KETIMINE REDUCTASE MU-CRYSTALLIN"/>
    <property type="match status" value="1"/>
</dbReference>
<dbReference type="SUPFAM" id="SSF51735">
    <property type="entry name" value="NAD(P)-binding Rossmann-fold domains"/>
    <property type="match status" value="1"/>
</dbReference>
<dbReference type="InterPro" id="IPR023401">
    <property type="entry name" value="ODC_N"/>
</dbReference>
<sequence length="320" mass="33157">MRILDEATVTAALDYAGAITALRTALTSDFDPADDATRMSAPLTRGEFLFMPSEIGAYAAVKVLTVTPDNPAAGHPRIQGSCLLLDSQTHRTLAILDGPAITNLRTPAVSLAGVSDALTGRFPDGVRMTVFGAGVQGLLHVEAARAVVEVREVTVVVRRPGRGEEFLAGLSVLGIPGTEVLGGDGSGGDSPDLTRALEQSDLVIAATSAAEPLFDAAAIRDDAVVVAMGSHSPEARELPSALLGRATVIVESRHTALDECGDVVLAIADGALTIEDTVTFKEVVTSGGAVLADDRPIVFKTSGMSWEDLVVAKAVYEEVS</sequence>
<dbReference type="Gene3D" id="3.40.50.720">
    <property type="entry name" value="NAD(P)-binding Rossmann-like Domain"/>
    <property type="match status" value="1"/>
</dbReference>
<reference evidence="2" key="1">
    <citation type="journal article" date="2019" name="Int. J. Syst. Evol. Microbiol.">
        <title>The Global Catalogue of Microorganisms (GCM) 10K type strain sequencing project: providing services to taxonomists for standard genome sequencing and annotation.</title>
        <authorList>
            <consortium name="The Broad Institute Genomics Platform"/>
            <consortium name="The Broad Institute Genome Sequencing Center for Infectious Disease"/>
            <person name="Wu L."/>
            <person name="Ma J."/>
        </authorList>
    </citation>
    <scope>NUCLEOTIDE SEQUENCE [LARGE SCALE GENOMIC DNA]</scope>
    <source>
        <strain evidence="2">JCM 17808</strain>
    </source>
</reference>